<evidence type="ECO:0000256" key="2">
    <source>
        <dbReference type="ARBA" id="ARBA00022737"/>
    </source>
</evidence>
<evidence type="ECO:0000256" key="4">
    <source>
        <dbReference type="ARBA" id="ARBA00044511"/>
    </source>
</evidence>
<gene>
    <name evidence="6" type="ORF">FFLO_06949</name>
</gene>
<evidence type="ECO:0000256" key="5">
    <source>
        <dbReference type="SAM" id="MobiDB-lite"/>
    </source>
</evidence>
<keyword evidence="2" id="KW-0677">Repeat</keyword>
<feature type="region of interest" description="Disordered" evidence="5">
    <location>
        <begin position="81"/>
        <end position="120"/>
    </location>
</feature>
<name>A0A8K0JF88_9TREE</name>
<evidence type="ECO:0000313" key="6">
    <source>
        <dbReference type="EMBL" id="KAG7527418.1"/>
    </source>
</evidence>
<feature type="region of interest" description="Disordered" evidence="5">
    <location>
        <begin position="292"/>
        <end position="314"/>
    </location>
</feature>
<evidence type="ECO:0000256" key="3">
    <source>
        <dbReference type="ARBA" id="ARBA00044493"/>
    </source>
</evidence>
<dbReference type="InterPro" id="IPR011990">
    <property type="entry name" value="TPR-like_helical_dom_sf"/>
</dbReference>
<feature type="compositionally biased region" description="Polar residues" evidence="5">
    <location>
        <begin position="184"/>
        <end position="204"/>
    </location>
</feature>
<evidence type="ECO:0008006" key="8">
    <source>
        <dbReference type="Google" id="ProtNLM"/>
    </source>
</evidence>
<dbReference type="PANTHER" id="PTHR47936:SF1">
    <property type="entry name" value="PENTATRICOPEPTIDE REPEAT-CONTAINING PROTEIN GUN1, CHLOROPLASTIC"/>
    <property type="match status" value="1"/>
</dbReference>
<dbReference type="GO" id="GO:0031930">
    <property type="term" value="P:mitochondria-nucleus signaling pathway"/>
    <property type="evidence" value="ECO:0007669"/>
    <property type="project" value="TreeGrafter"/>
</dbReference>
<comment type="caution">
    <text evidence="6">The sequence shown here is derived from an EMBL/GenBank/DDBJ whole genome shotgun (WGS) entry which is preliminary data.</text>
</comment>
<proteinExistence type="inferred from homology"/>
<sequence length="1066" mass="119629">MLRSCKGNVKLAWPFLETLPDLFPVITRSTFTLGSHTSLTSSVGAGPSAIPPPHARRRERSSSALGVGTRWSDCRSRREKLEPCHESQSQPRHQQRRRLTSGLAPRPLSIPLGGRSGMRSNGGAVKVDVMGGAIAGKRQYGSVALAVKEDQDVVLDAESSASPSLRSMPDLEIRRTRRDDHPSLPSTSASARNSTRPGSTSSSDARNRSDLIELEAILDDWLTVRQKRANRRTGKLPHHQIKRFIHLAQALRHEMEKHPELGSKVVHRLQTLAQGVIDRNLQGTKAASKLASSETLLPSTSSSPACGSTPSSSAVPMLKDWKLSSRMVTTLTDGLMTYGLFDLAEDMIYLFEMNNRGNKIDLDDCLDMMVEARRWDEVLRYTSGRRRGLQDRVAGDRDSDHDQRQNHDVEKDSARSTRWLGMEMKALNALRRFGEVVRLHDGIEASTFEKSPVRDQLTVLCEAMRASLSLKRIVPAMEIRDRLWDSKWHEVDRASYAAALSEGIRWTGSIPEIEQRVLAEEIQILQDQHRRQLLDSLAKARVKAGREIGLILPFYGSGADDVHATLGLFTQSSRTIEWMLGSKEIIINADALIGLWDKFVAEKIRTEGMVPSYVLVAFVKACLTLGERNLAMDKLDDALRTNATLPASSPRYEFHIAVFTPLVQTMARAEGRDGAARVLQMTRRARVHVDKKMAIVMIEAIIRHYDITNADHVSSLRGMVQILCMDQPQVRKRKHFKGSVSPSDQAFSLDKQVLQGLLDEPSKDAADTPNESAENSPLEQYHHFLRINDRISLMRPNDFYHAMTRFGIEIDSKRFTEVIGTYLEMSDARSALEAFNLARMVGVAPGFSMWVTLLWGIMRYENLVFCRKTLNTLRQEGVVPNIAVYTTVGAGLIRSGQYRQSKEFMDLAMKRLDPETIDTIFVSVAFNARCRAGLQTDAIELLRKYQSLDQVALDRKFRESIKRFRAWHKKQDNADASTLVGAFDELITSDVEERAAESQGSYPITRAWLHNTIRKYWTLAPVHRSGHKKDSQESDDELLPTLTVVEEKGEGTQAVGLDIPPVDQKS</sequence>
<comment type="function">
    <text evidence="3">Regulates mitochondrial small subunit maturation by controlling 15S rRNA 5'-end processing. Localizes to the 5' precursor of the 15S rRNA in a position that is subsequently occupied by mS47 in the mature yeast mtSSU. Uses structure and sequence-specific RNA recognition, binding to a single-stranded region of the precursor and specifically recognizing bases -6 to -1. The exchange of Ccm1 for mS47 is coupled to the irreversible removal of precursor rRNA that is accompanied by conformational changes of the mitoribosomal proteins uS5m and mS26. These conformational changes signal completion of 5'-end rRNA processing through protection of the mature 5'-end of the 15S rRNA and stabilization of mS47. The removal of the 5' precursor together with the dissociation of Ccm1 may be catalyzed by the 5'-3' exoribonuclease Pet127. Involved in the specific removal of group I introns in mitochondrial encoded transcripts.</text>
</comment>
<protein>
    <recommendedName>
        <fullName evidence="8">Pentacotripeptide-repeat region of PRORP domain-containing protein</fullName>
    </recommendedName>
</protein>
<comment type="similarity">
    <text evidence="1">Belongs to the CCM1 family.</text>
</comment>
<evidence type="ECO:0000313" key="7">
    <source>
        <dbReference type="Proteomes" id="UP000812966"/>
    </source>
</evidence>
<feature type="region of interest" description="Disordered" evidence="5">
    <location>
        <begin position="37"/>
        <end position="69"/>
    </location>
</feature>
<dbReference type="PANTHER" id="PTHR47936">
    <property type="entry name" value="PPR_LONG DOMAIN-CONTAINING PROTEIN"/>
    <property type="match status" value="1"/>
</dbReference>
<feature type="region of interest" description="Disordered" evidence="5">
    <location>
        <begin position="155"/>
        <end position="207"/>
    </location>
</feature>
<dbReference type="EMBL" id="JABELV010000293">
    <property type="protein sequence ID" value="KAG7527418.1"/>
    <property type="molecule type" value="Genomic_DNA"/>
</dbReference>
<comment type="subunit">
    <text evidence="4">Binds to mitochondrial small subunit 15S rRNA.</text>
</comment>
<dbReference type="Proteomes" id="UP000812966">
    <property type="component" value="Unassembled WGS sequence"/>
</dbReference>
<dbReference type="Gene3D" id="1.25.40.10">
    <property type="entry name" value="Tetratricopeptide repeat domain"/>
    <property type="match status" value="1"/>
</dbReference>
<dbReference type="AlphaFoldDB" id="A0A8K0JF88"/>
<feature type="region of interest" description="Disordered" evidence="5">
    <location>
        <begin position="390"/>
        <end position="414"/>
    </location>
</feature>
<evidence type="ECO:0000256" key="1">
    <source>
        <dbReference type="ARBA" id="ARBA00006192"/>
    </source>
</evidence>
<keyword evidence="7" id="KW-1185">Reference proteome</keyword>
<accession>A0A8K0JF88</accession>
<feature type="compositionally biased region" description="Basic and acidic residues" evidence="5">
    <location>
        <begin position="169"/>
        <end position="182"/>
    </location>
</feature>
<organism evidence="6 7">
    <name type="scientific">Filobasidium floriforme</name>
    <dbReference type="NCBI Taxonomy" id="5210"/>
    <lineage>
        <taxon>Eukaryota</taxon>
        <taxon>Fungi</taxon>
        <taxon>Dikarya</taxon>
        <taxon>Basidiomycota</taxon>
        <taxon>Agaricomycotina</taxon>
        <taxon>Tremellomycetes</taxon>
        <taxon>Filobasidiales</taxon>
        <taxon>Filobasidiaceae</taxon>
        <taxon>Filobasidium</taxon>
    </lineage>
</organism>
<reference evidence="6" key="1">
    <citation type="submission" date="2020-04" db="EMBL/GenBank/DDBJ databases">
        <title>Analysis of mating type loci in Filobasidium floriforme.</title>
        <authorList>
            <person name="Nowrousian M."/>
        </authorList>
    </citation>
    <scope>NUCLEOTIDE SEQUENCE</scope>
    <source>
        <strain evidence="6">CBS 6242</strain>
    </source>
</reference>